<feature type="compositionally biased region" description="Basic and acidic residues" evidence="1">
    <location>
        <begin position="389"/>
        <end position="398"/>
    </location>
</feature>
<accession>A0A8J9YVR5</accession>
<reference evidence="2" key="1">
    <citation type="submission" date="2022-01" db="EMBL/GenBank/DDBJ databases">
        <authorList>
            <person name="Braso-Vives M."/>
        </authorList>
    </citation>
    <scope>NUCLEOTIDE SEQUENCE</scope>
</reference>
<organism evidence="2 3">
    <name type="scientific">Branchiostoma lanceolatum</name>
    <name type="common">Common lancelet</name>
    <name type="synonym">Amphioxus lanceolatum</name>
    <dbReference type="NCBI Taxonomy" id="7740"/>
    <lineage>
        <taxon>Eukaryota</taxon>
        <taxon>Metazoa</taxon>
        <taxon>Chordata</taxon>
        <taxon>Cephalochordata</taxon>
        <taxon>Leptocardii</taxon>
        <taxon>Amphioxiformes</taxon>
        <taxon>Branchiostomatidae</taxon>
        <taxon>Branchiostoma</taxon>
    </lineage>
</organism>
<proteinExistence type="predicted"/>
<evidence type="ECO:0000313" key="3">
    <source>
        <dbReference type="Proteomes" id="UP000838412"/>
    </source>
</evidence>
<dbReference type="OrthoDB" id="10680187at2759"/>
<sequence>MPPSAHRSNPGPRGRVARRKLLVVTTTAGAPQASEPSRGYIPDVTVNVSRVGENITAEGGENITADNVTTEEGENITAEGGENITAEGGENITADNVTTEEGENITAEGGENITTEEGENITAEGGENITAEGGENITADNITTEEGENITAEGGENITTEGGENITAEGGENITTEEGDNITAEGGENIIATCIRVTPEEELQDKAEDGGEGQTLEPKGEARQQARLSREVDHVRTATRKYKSETQVSEGKKEVEGASPTRGITVQPCTFMLVQTPGITDPEIQEQTFHAIVRDQVAVMLTATQQQEPPRRPTSVEMEAVARQLVQKYPALGRKHEDPKDAHITLLIRMKRRLGNKTPVKDPRGPRKNKVLANEGTDNLRRSPRKHKLVDQKSKQLQDDSPQPGTSGEAKKVDQKSKQLQDDSPQPGTSGEAKKVSKNLLPTSPRQDGQAGESETAYTMDRHYKLLKAELGYTRQNIEVVQQLLDLEFPARKQFAAGISQHEARATRPT</sequence>
<dbReference type="Proteomes" id="UP000838412">
    <property type="component" value="Chromosome 12"/>
</dbReference>
<dbReference type="InterPro" id="IPR012332">
    <property type="entry name" value="Autotransporter_pectin_lyase_C"/>
</dbReference>
<dbReference type="EMBL" id="OV696697">
    <property type="protein sequence ID" value="CAH1242617.1"/>
    <property type="molecule type" value="Genomic_DNA"/>
</dbReference>
<feature type="compositionally biased region" description="Low complexity" evidence="1">
    <location>
        <begin position="150"/>
        <end position="167"/>
    </location>
</feature>
<feature type="region of interest" description="Disordered" evidence="1">
    <location>
        <begin position="349"/>
        <end position="457"/>
    </location>
</feature>
<dbReference type="Gene3D" id="2.160.20.20">
    <property type="match status" value="1"/>
</dbReference>
<feature type="compositionally biased region" description="Basic and acidic residues" evidence="1">
    <location>
        <begin position="409"/>
        <end position="421"/>
    </location>
</feature>
<evidence type="ECO:0000313" key="2">
    <source>
        <dbReference type="EMBL" id="CAH1242617.1"/>
    </source>
</evidence>
<keyword evidence="3" id="KW-1185">Reference proteome</keyword>
<gene>
    <name evidence="2" type="primary">Hypp6897</name>
    <name evidence="2" type="ORF">BLAG_LOCUS5896</name>
</gene>
<dbReference type="AlphaFoldDB" id="A0A8J9YVR5"/>
<feature type="region of interest" description="Disordered" evidence="1">
    <location>
        <begin position="202"/>
        <end position="261"/>
    </location>
</feature>
<feature type="region of interest" description="Disordered" evidence="1">
    <location>
        <begin position="125"/>
        <end position="171"/>
    </location>
</feature>
<evidence type="ECO:0000256" key="1">
    <source>
        <dbReference type="SAM" id="MobiDB-lite"/>
    </source>
</evidence>
<name>A0A8J9YVR5_BRALA</name>
<protein>
    <submittedName>
        <fullName evidence="2">Hypp6897 protein</fullName>
    </submittedName>
</protein>
<feature type="compositionally biased region" description="Basic and acidic residues" evidence="1">
    <location>
        <begin position="218"/>
        <end position="236"/>
    </location>
</feature>